<organism evidence="1 2">
    <name type="scientific">Microbacterium esteraromaticum</name>
    <dbReference type="NCBI Taxonomy" id="57043"/>
    <lineage>
        <taxon>Bacteria</taxon>
        <taxon>Bacillati</taxon>
        <taxon>Actinomycetota</taxon>
        <taxon>Actinomycetes</taxon>
        <taxon>Micrococcales</taxon>
        <taxon>Microbacteriaceae</taxon>
        <taxon>Microbacterium</taxon>
    </lineage>
</organism>
<gene>
    <name evidence="1" type="ORF">JF543_03735</name>
</gene>
<protein>
    <recommendedName>
        <fullName evidence="3">Flagellar protein FlgN</fullName>
    </recommendedName>
</protein>
<dbReference type="Proteomes" id="UP000664385">
    <property type="component" value="Unassembled WGS sequence"/>
</dbReference>
<evidence type="ECO:0008006" key="3">
    <source>
        <dbReference type="Google" id="ProtNLM"/>
    </source>
</evidence>
<dbReference type="AlphaFoldDB" id="A0A939DV88"/>
<sequence length="101" mass="11410">MGVKVSYDQLGNLSTQLKSVVDEFEHAGSRANDLRDDVGRPYGESELRDLAGDFEGRWDDRRKNLMESCKAVAEYVDDVLEAFKDFDQDAASKFDEKGGQR</sequence>
<name>A0A939DV88_9MICO</name>
<comment type="caution">
    <text evidence="1">The sequence shown here is derived from an EMBL/GenBank/DDBJ whole genome shotgun (WGS) entry which is preliminary data.</text>
</comment>
<dbReference type="RefSeq" id="WP_206822772.1">
    <property type="nucleotide sequence ID" value="NZ_CP063379.1"/>
</dbReference>
<proteinExistence type="predicted"/>
<evidence type="ECO:0000313" key="2">
    <source>
        <dbReference type="Proteomes" id="UP000664385"/>
    </source>
</evidence>
<reference evidence="1" key="1">
    <citation type="submission" date="2020-12" db="EMBL/GenBank/DDBJ databases">
        <title>PHA producing bacteria isolated from mangrove.</title>
        <authorList>
            <person name="Zheng W."/>
            <person name="Yu S."/>
            <person name="Huang Y."/>
        </authorList>
    </citation>
    <scope>NUCLEOTIDE SEQUENCE</scope>
    <source>
        <strain evidence="1">GN8-5</strain>
    </source>
</reference>
<dbReference type="EMBL" id="JAEMWU010000001">
    <property type="protein sequence ID" value="MBN8205069.1"/>
    <property type="molecule type" value="Genomic_DNA"/>
</dbReference>
<evidence type="ECO:0000313" key="1">
    <source>
        <dbReference type="EMBL" id="MBN8205069.1"/>
    </source>
</evidence>
<accession>A0A939DV88</accession>